<dbReference type="SMART" id="SM00066">
    <property type="entry name" value="GAL4"/>
    <property type="match status" value="1"/>
</dbReference>
<protein>
    <recommendedName>
        <fullName evidence="8">Zn(2)-C6 fungal-type domain-containing protein</fullName>
    </recommendedName>
</protein>
<evidence type="ECO:0000256" key="5">
    <source>
        <dbReference type="ARBA" id="ARBA00023163"/>
    </source>
</evidence>
<evidence type="ECO:0000256" key="6">
    <source>
        <dbReference type="ARBA" id="ARBA00023242"/>
    </source>
</evidence>
<dbReference type="PANTHER" id="PTHR37534">
    <property type="entry name" value="TRANSCRIPTIONAL ACTIVATOR PROTEIN UGA3"/>
    <property type="match status" value="1"/>
</dbReference>
<sequence>MTRNSIPVPGPSPLRVPAGTSTPKAQSKACYNCRRRRLRCDRSVPSCRKCSTSGEQCLGYGTVLRWANAPAVRGKLAAPMHVARERNSACVLTEHGTPSFVNRALLDPFLNGLGRRARHYVHHFTTTVCRDLVSVDQPNHNPFRTIVPLAGNFSFLSAIVIATGAMHLAALNSYQNHPTRPELIDALAAKDKAIRLLRSALADHRDITPPQTRAVLLAATVFFINIDLIDSGKGGWQAHMEAAIALMSNLHSGSSNLNALSPSLVSLVDAIAADCLTYCVLGSIISGVVPETWVQQDLAARGLFSILRRAEPYSYHCCPPEILQINLAASGLYGIDAVEARAEAAAALLRQAREFGITQWVHGIRGLAPDDDLDVRVSLASAHRAAACLYILLAVPEVTISDFSPEMLVQEVIEHLAMVSIEHVLVKGTVWPTFMAGAQTDDLQLRKWCLDRMQALGAKNPWMCPWGYIRTAIQVLQHLWAARDAVPEREPKISWLREIKAMRDKCLIV</sequence>
<evidence type="ECO:0000256" key="4">
    <source>
        <dbReference type="ARBA" id="ARBA00023125"/>
    </source>
</evidence>
<keyword evidence="4" id="KW-0238">DNA-binding</keyword>
<evidence type="ECO:0000256" key="2">
    <source>
        <dbReference type="ARBA" id="ARBA00022833"/>
    </source>
</evidence>
<dbReference type="Gene3D" id="4.10.240.10">
    <property type="entry name" value="Zn(2)-C6 fungal-type DNA-binding domain"/>
    <property type="match status" value="1"/>
</dbReference>
<comment type="subcellular location">
    <subcellularLocation>
        <location evidence="1">Nucleus</location>
    </subcellularLocation>
</comment>
<feature type="domain" description="Zn(2)-C6 fungal-type" evidence="8">
    <location>
        <begin position="29"/>
        <end position="57"/>
    </location>
</feature>
<keyword evidence="3" id="KW-0805">Transcription regulation</keyword>
<dbReference type="InterPro" id="IPR001138">
    <property type="entry name" value="Zn2Cys6_DnaBD"/>
</dbReference>
<dbReference type="GO" id="GO:0005634">
    <property type="term" value="C:nucleus"/>
    <property type="evidence" value="ECO:0007669"/>
    <property type="project" value="UniProtKB-SubCell"/>
</dbReference>
<gene>
    <name evidence="9" type="ORF">N656DRAFT_716973</name>
</gene>
<dbReference type="PROSITE" id="PS50048">
    <property type="entry name" value="ZN2_CY6_FUNGAL_2"/>
    <property type="match status" value="1"/>
</dbReference>
<evidence type="ECO:0000256" key="3">
    <source>
        <dbReference type="ARBA" id="ARBA00023015"/>
    </source>
</evidence>
<dbReference type="RefSeq" id="XP_064666474.1">
    <property type="nucleotide sequence ID" value="XM_064812174.1"/>
</dbReference>
<feature type="region of interest" description="Disordered" evidence="7">
    <location>
        <begin position="1"/>
        <end position="25"/>
    </location>
</feature>
<dbReference type="Pfam" id="PF11951">
    <property type="entry name" value="Fungal_trans_2"/>
    <property type="match status" value="2"/>
</dbReference>
<dbReference type="AlphaFoldDB" id="A0AAN6QHJ8"/>
<dbReference type="SUPFAM" id="SSF57701">
    <property type="entry name" value="Zn2/Cys6 DNA-binding domain"/>
    <property type="match status" value="1"/>
</dbReference>
<proteinExistence type="predicted"/>
<comment type="caution">
    <text evidence="9">The sequence shown here is derived from an EMBL/GenBank/DDBJ whole genome shotgun (WGS) entry which is preliminary data.</text>
</comment>
<dbReference type="InterPro" id="IPR021858">
    <property type="entry name" value="Fun_TF"/>
</dbReference>
<evidence type="ECO:0000259" key="8">
    <source>
        <dbReference type="PROSITE" id="PS50048"/>
    </source>
</evidence>
<dbReference type="PROSITE" id="PS00463">
    <property type="entry name" value="ZN2_CY6_FUNGAL_1"/>
    <property type="match status" value="1"/>
</dbReference>
<name>A0AAN6QHJ8_9PEZI</name>
<dbReference type="GO" id="GO:0008270">
    <property type="term" value="F:zinc ion binding"/>
    <property type="evidence" value="ECO:0007669"/>
    <property type="project" value="InterPro"/>
</dbReference>
<dbReference type="GO" id="GO:0000976">
    <property type="term" value="F:transcription cis-regulatory region binding"/>
    <property type="evidence" value="ECO:0007669"/>
    <property type="project" value="TreeGrafter"/>
</dbReference>
<evidence type="ECO:0000313" key="9">
    <source>
        <dbReference type="EMBL" id="KAK4108904.1"/>
    </source>
</evidence>
<organism evidence="9 10">
    <name type="scientific">Canariomyces notabilis</name>
    <dbReference type="NCBI Taxonomy" id="2074819"/>
    <lineage>
        <taxon>Eukaryota</taxon>
        <taxon>Fungi</taxon>
        <taxon>Dikarya</taxon>
        <taxon>Ascomycota</taxon>
        <taxon>Pezizomycotina</taxon>
        <taxon>Sordariomycetes</taxon>
        <taxon>Sordariomycetidae</taxon>
        <taxon>Sordariales</taxon>
        <taxon>Chaetomiaceae</taxon>
        <taxon>Canariomyces</taxon>
    </lineage>
</organism>
<dbReference type="InterPro" id="IPR036864">
    <property type="entry name" value="Zn2-C6_fun-type_DNA-bd_sf"/>
</dbReference>
<evidence type="ECO:0000256" key="7">
    <source>
        <dbReference type="SAM" id="MobiDB-lite"/>
    </source>
</evidence>
<keyword evidence="6" id="KW-0539">Nucleus</keyword>
<keyword evidence="2" id="KW-0862">Zinc</keyword>
<dbReference type="Pfam" id="PF00172">
    <property type="entry name" value="Zn_clus"/>
    <property type="match status" value="1"/>
</dbReference>
<dbReference type="EMBL" id="MU853359">
    <property type="protein sequence ID" value="KAK4108904.1"/>
    <property type="molecule type" value="Genomic_DNA"/>
</dbReference>
<keyword evidence="10" id="KW-1185">Reference proteome</keyword>
<keyword evidence="5" id="KW-0804">Transcription</keyword>
<evidence type="ECO:0000256" key="1">
    <source>
        <dbReference type="ARBA" id="ARBA00004123"/>
    </source>
</evidence>
<reference evidence="9" key="2">
    <citation type="submission" date="2023-05" db="EMBL/GenBank/DDBJ databases">
        <authorList>
            <consortium name="Lawrence Berkeley National Laboratory"/>
            <person name="Steindorff A."/>
            <person name="Hensen N."/>
            <person name="Bonometti L."/>
            <person name="Westerberg I."/>
            <person name="Brannstrom I.O."/>
            <person name="Guillou S."/>
            <person name="Cros-Aarteil S."/>
            <person name="Calhoun S."/>
            <person name="Haridas S."/>
            <person name="Kuo A."/>
            <person name="Mondo S."/>
            <person name="Pangilinan J."/>
            <person name="Riley R."/>
            <person name="Labutti K."/>
            <person name="Andreopoulos B."/>
            <person name="Lipzen A."/>
            <person name="Chen C."/>
            <person name="Yanf M."/>
            <person name="Daum C."/>
            <person name="Ng V."/>
            <person name="Clum A."/>
            <person name="Ohm R."/>
            <person name="Martin F."/>
            <person name="Silar P."/>
            <person name="Natvig D."/>
            <person name="Lalanne C."/>
            <person name="Gautier V."/>
            <person name="Ament-Velasquez S.L."/>
            <person name="Kruys A."/>
            <person name="Hutchinson M.I."/>
            <person name="Powell A.J."/>
            <person name="Barry K."/>
            <person name="Miller A.N."/>
            <person name="Grigoriev I.V."/>
            <person name="Debuchy R."/>
            <person name="Gladieux P."/>
            <person name="Thoren M.H."/>
            <person name="Johannesson H."/>
        </authorList>
    </citation>
    <scope>NUCLEOTIDE SEQUENCE</scope>
    <source>
        <strain evidence="9">CBS 508.74</strain>
    </source>
</reference>
<evidence type="ECO:0000313" key="10">
    <source>
        <dbReference type="Proteomes" id="UP001302812"/>
    </source>
</evidence>
<dbReference type="GO" id="GO:0045944">
    <property type="term" value="P:positive regulation of transcription by RNA polymerase II"/>
    <property type="evidence" value="ECO:0007669"/>
    <property type="project" value="TreeGrafter"/>
</dbReference>
<dbReference type="Proteomes" id="UP001302812">
    <property type="component" value="Unassembled WGS sequence"/>
</dbReference>
<dbReference type="GeneID" id="89936299"/>
<dbReference type="PANTHER" id="PTHR37534:SF51">
    <property type="entry name" value="ACRIFLAVINE SENSITIVITY CONTROL PROTEIN ACR-2"/>
    <property type="match status" value="1"/>
</dbReference>
<accession>A0AAN6QHJ8</accession>
<dbReference type="GO" id="GO:0000981">
    <property type="term" value="F:DNA-binding transcription factor activity, RNA polymerase II-specific"/>
    <property type="evidence" value="ECO:0007669"/>
    <property type="project" value="InterPro"/>
</dbReference>
<reference evidence="9" key="1">
    <citation type="journal article" date="2023" name="Mol. Phylogenet. Evol.">
        <title>Genome-scale phylogeny and comparative genomics of the fungal order Sordariales.</title>
        <authorList>
            <person name="Hensen N."/>
            <person name="Bonometti L."/>
            <person name="Westerberg I."/>
            <person name="Brannstrom I.O."/>
            <person name="Guillou S."/>
            <person name="Cros-Aarteil S."/>
            <person name="Calhoun S."/>
            <person name="Haridas S."/>
            <person name="Kuo A."/>
            <person name="Mondo S."/>
            <person name="Pangilinan J."/>
            <person name="Riley R."/>
            <person name="LaButti K."/>
            <person name="Andreopoulos B."/>
            <person name="Lipzen A."/>
            <person name="Chen C."/>
            <person name="Yan M."/>
            <person name="Daum C."/>
            <person name="Ng V."/>
            <person name="Clum A."/>
            <person name="Steindorff A."/>
            <person name="Ohm R.A."/>
            <person name="Martin F."/>
            <person name="Silar P."/>
            <person name="Natvig D.O."/>
            <person name="Lalanne C."/>
            <person name="Gautier V."/>
            <person name="Ament-Velasquez S.L."/>
            <person name="Kruys A."/>
            <person name="Hutchinson M.I."/>
            <person name="Powell A.J."/>
            <person name="Barry K."/>
            <person name="Miller A.N."/>
            <person name="Grigoriev I.V."/>
            <person name="Debuchy R."/>
            <person name="Gladieux P."/>
            <person name="Hiltunen Thoren M."/>
            <person name="Johannesson H."/>
        </authorList>
    </citation>
    <scope>NUCLEOTIDE SEQUENCE</scope>
    <source>
        <strain evidence="9">CBS 508.74</strain>
    </source>
</reference>